<evidence type="ECO:0008006" key="3">
    <source>
        <dbReference type="Google" id="ProtNLM"/>
    </source>
</evidence>
<dbReference type="RefSeq" id="WP_201428343.1">
    <property type="nucleotide sequence ID" value="NZ_JAEQMG010000145.1"/>
</dbReference>
<organism evidence="1 2">
    <name type="scientific">Ruminococcus difficilis</name>
    <dbReference type="NCBI Taxonomy" id="2763069"/>
    <lineage>
        <taxon>Bacteria</taxon>
        <taxon>Bacillati</taxon>
        <taxon>Bacillota</taxon>
        <taxon>Clostridia</taxon>
        <taxon>Eubacteriales</taxon>
        <taxon>Oscillospiraceae</taxon>
        <taxon>Ruminococcus</taxon>
    </lineage>
</organism>
<keyword evidence="2" id="KW-1185">Reference proteome</keyword>
<comment type="caution">
    <text evidence="1">The sequence shown here is derived from an EMBL/GenBank/DDBJ whole genome shotgun (WGS) entry which is preliminary data.</text>
</comment>
<evidence type="ECO:0000313" key="2">
    <source>
        <dbReference type="Proteomes" id="UP000633365"/>
    </source>
</evidence>
<accession>A0A934WTG4</accession>
<sequence>MKYVKLVPDSVCRIPIHVKLHGEGLSEKGEPFTDFEADLMCNYQDGAKTVMTEQKKLVEISAKAYFNGDIAPDMAVISGGEVKVFGARRHVLRGIKARNPDGTVNYTCLELI</sequence>
<reference evidence="1" key="1">
    <citation type="submission" date="2021-01" db="EMBL/GenBank/DDBJ databases">
        <title>Genome public.</title>
        <authorList>
            <person name="Liu C."/>
            <person name="Sun Q."/>
        </authorList>
    </citation>
    <scope>NUCLEOTIDE SEQUENCE</scope>
    <source>
        <strain evidence="1">M6</strain>
    </source>
</reference>
<dbReference type="EMBL" id="JAEQMG010000145">
    <property type="protein sequence ID" value="MBK6089636.1"/>
    <property type="molecule type" value="Genomic_DNA"/>
</dbReference>
<gene>
    <name evidence="1" type="ORF">JKK62_13470</name>
</gene>
<protein>
    <recommendedName>
        <fullName evidence="3">Minor capsid protein</fullName>
    </recommendedName>
</protein>
<name>A0A934WTG4_9FIRM</name>
<dbReference type="Proteomes" id="UP000633365">
    <property type="component" value="Unassembled WGS sequence"/>
</dbReference>
<evidence type="ECO:0000313" key="1">
    <source>
        <dbReference type="EMBL" id="MBK6089636.1"/>
    </source>
</evidence>
<proteinExistence type="predicted"/>
<dbReference type="AlphaFoldDB" id="A0A934WTG4"/>